<sequence length="544" mass="61093">MSHFGNYMDGVPVKISEKYKRPPRIDLPYSVTECPLRAENVVESVKYCSTFEKNVLSKLKELRSAKETKKNERRHRLQLLEEVKQKKLDAIAAAEAEEKLKQLSVSEVSYPSTDEISALSPDEKAEQTCDITPTQESPEFSDTKDVAFPMCTTVPESPPNILQPIQVQSNYHQNSLLDDPDPLQELKMSAKIAKLPQYNSNVDTLTFKDFENDTSSPFDNVELKTINDMELLAQVLQSQRDSSTSCHPQIYVPEQGYTAVPNCASQTQLEGITYLPNAFVEQSVHGPSMMYSPEHYAVSNGYYVPSDNSCDNPVPIENMNMYMPNYQYYVPANPYPAVNSNYYSTQLPTTSDVNRALNGSPYIPQPYYFNCPPVTMQYSPTSPYNTAKNIENQNSSATSQNTIKSRSRSVPDIVKELDEELASAKLRANERSYNASPAPKATPQTSRSEKKDEKRSRRKEQLPNPYDKLPAKLQGVCQKIHGMGFPLDRVARVCSLLGDNDKKVIEGLLIIGELMDLGFSEGRVSAALAKHEFNRDKALDELVS</sequence>
<dbReference type="FunCoup" id="A0A6J1WAM8">
    <property type="interactions" value="344"/>
</dbReference>
<dbReference type="GeneID" id="113510639"/>
<gene>
    <name evidence="6" type="primary">LOC113510639</name>
</gene>
<dbReference type="KEGG" id="gmw:113510639"/>
<feature type="domain" description="UBA" evidence="3">
    <location>
        <begin position="499"/>
        <end position="544"/>
    </location>
</feature>
<dbReference type="InterPro" id="IPR038870">
    <property type="entry name" value="UBAP1"/>
</dbReference>
<evidence type="ECO:0000256" key="2">
    <source>
        <dbReference type="SAM" id="MobiDB-lite"/>
    </source>
</evidence>
<name>A0A6J1WAM8_GALME</name>
<accession>A0A6J1WAM8</accession>
<evidence type="ECO:0000313" key="5">
    <source>
        <dbReference type="Proteomes" id="UP001652740"/>
    </source>
</evidence>
<dbReference type="CDD" id="cd14316">
    <property type="entry name" value="UBA2_UBAP1_like"/>
    <property type="match status" value="1"/>
</dbReference>
<evidence type="ECO:0000313" key="6">
    <source>
        <dbReference type="RefSeq" id="XP_026749909.2"/>
    </source>
</evidence>
<keyword evidence="1" id="KW-0175">Coiled coil</keyword>
<dbReference type="GO" id="GO:0000813">
    <property type="term" value="C:ESCRT I complex"/>
    <property type="evidence" value="ECO:0007669"/>
    <property type="project" value="InterPro"/>
</dbReference>
<dbReference type="InterPro" id="IPR015940">
    <property type="entry name" value="UBA"/>
</dbReference>
<proteinExistence type="predicted"/>
<feature type="compositionally biased region" description="Polar residues" evidence="2">
    <location>
        <begin position="129"/>
        <end position="140"/>
    </location>
</feature>
<dbReference type="InterPro" id="IPR042575">
    <property type="entry name" value="UBAP1_C"/>
</dbReference>
<dbReference type="PROSITE" id="PS50030">
    <property type="entry name" value="UBA"/>
    <property type="match status" value="1"/>
</dbReference>
<dbReference type="PANTHER" id="PTHR15960:SF5">
    <property type="entry name" value="LD44032P"/>
    <property type="match status" value="1"/>
</dbReference>
<feature type="compositionally biased region" description="Basic and acidic residues" evidence="2">
    <location>
        <begin position="447"/>
        <end position="461"/>
    </location>
</feature>
<organism evidence="5 6">
    <name type="scientific">Galleria mellonella</name>
    <name type="common">Greater wax moth</name>
    <dbReference type="NCBI Taxonomy" id="7137"/>
    <lineage>
        <taxon>Eukaryota</taxon>
        <taxon>Metazoa</taxon>
        <taxon>Ecdysozoa</taxon>
        <taxon>Arthropoda</taxon>
        <taxon>Hexapoda</taxon>
        <taxon>Insecta</taxon>
        <taxon>Pterygota</taxon>
        <taxon>Neoptera</taxon>
        <taxon>Endopterygota</taxon>
        <taxon>Lepidoptera</taxon>
        <taxon>Glossata</taxon>
        <taxon>Ditrysia</taxon>
        <taxon>Pyraloidea</taxon>
        <taxon>Pyralidae</taxon>
        <taxon>Galleriinae</taxon>
        <taxon>Galleria</taxon>
    </lineage>
</organism>
<protein>
    <submittedName>
        <fullName evidence="6">Uncharacterized protein LOC113510639</fullName>
    </submittedName>
</protein>
<dbReference type="InterPro" id="IPR023340">
    <property type="entry name" value="UMA"/>
</dbReference>
<dbReference type="PANTHER" id="PTHR15960">
    <property type="entry name" value="LD44032P"/>
    <property type="match status" value="1"/>
</dbReference>
<dbReference type="RefSeq" id="XP_026749909.2">
    <property type="nucleotide sequence ID" value="XM_026894108.3"/>
</dbReference>
<dbReference type="PROSITE" id="PS51497">
    <property type="entry name" value="UMA"/>
    <property type="match status" value="1"/>
</dbReference>
<feature type="compositionally biased region" description="Polar residues" evidence="2">
    <location>
        <begin position="380"/>
        <end position="404"/>
    </location>
</feature>
<feature type="region of interest" description="Disordered" evidence="2">
    <location>
        <begin position="427"/>
        <end position="468"/>
    </location>
</feature>
<dbReference type="GO" id="GO:0043162">
    <property type="term" value="P:ubiquitin-dependent protein catabolic process via the multivesicular body sorting pathway"/>
    <property type="evidence" value="ECO:0007669"/>
    <property type="project" value="InterPro"/>
</dbReference>
<keyword evidence="5" id="KW-1185">Reference proteome</keyword>
<dbReference type="InParanoid" id="A0A6J1WAM8"/>
<evidence type="ECO:0000259" key="4">
    <source>
        <dbReference type="PROSITE" id="PS51497"/>
    </source>
</evidence>
<evidence type="ECO:0000256" key="1">
    <source>
        <dbReference type="SAM" id="Coils"/>
    </source>
</evidence>
<feature type="region of interest" description="Disordered" evidence="2">
    <location>
        <begin position="118"/>
        <end position="142"/>
    </location>
</feature>
<feature type="coiled-coil region" evidence="1">
    <location>
        <begin position="52"/>
        <end position="97"/>
    </location>
</feature>
<reference evidence="6" key="1">
    <citation type="submission" date="2025-08" db="UniProtKB">
        <authorList>
            <consortium name="RefSeq"/>
        </authorList>
    </citation>
    <scope>IDENTIFICATION</scope>
    <source>
        <tissue evidence="6">Whole larvae</tissue>
    </source>
</reference>
<dbReference type="Proteomes" id="UP001652740">
    <property type="component" value="Unplaced"/>
</dbReference>
<feature type="domain" description="UMA" evidence="4">
    <location>
        <begin position="8"/>
        <end position="56"/>
    </location>
</feature>
<feature type="region of interest" description="Disordered" evidence="2">
    <location>
        <begin position="380"/>
        <end position="411"/>
    </location>
</feature>
<dbReference type="GO" id="GO:0043130">
    <property type="term" value="F:ubiquitin binding"/>
    <property type="evidence" value="ECO:0007669"/>
    <property type="project" value="InterPro"/>
</dbReference>
<dbReference type="Gene3D" id="1.20.120.1920">
    <property type="entry name" value="UBAP1 SOUBA domain"/>
    <property type="match status" value="1"/>
</dbReference>
<dbReference type="AlphaFoldDB" id="A0A6J1WAM8"/>
<evidence type="ECO:0000259" key="3">
    <source>
        <dbReference type="PROSITE" id="PS50030"/>
    </source>
</evidence>